<evidence type="ECO:0000259" key="2">
    <source>
        <dbReference type="SMART" id="SM00418"/>
    </source>
</evidence>
<feature type="domain" description="HTH arsR-type" evidence="2">
    <location>
        <begin position="8"/>
        <end position="89"/>
    </location>
</feature>
<dbReference type="InterPro" id="IPR001845">
    <property type="entry name" value="HTH_ArsR_DNA-bd_dom"/>
</dbReference>
<evidence type="ECO:0000313" key="4">
    <source>
        <dbReference type="Proteomes" id="UP001597301"/>
    </source>
</evidence>
<dbReference type="EMBL" id="JBHUEO010000001">
    <property type="protein sequence ID" value="MFD1705175.1"/>
    <property type="molecule type" value="Genomic_DNA"/>
</dbReference>
<organism evidence="3 4">
    <name type="scientific">Siminovitchia sediminis</name>
    <dbReference type="NCBI Taxonomy" id="1274353"/>
    <lineage>
        <taxon>Bacteria</taxon>
        <taxon>Bacillati</taxon>
        <taxon>Bacillota</taxon>
        <taxon>Bacilli</taxon>
        <taxon>Bacillales</taxon>
        <taxon>Bacillaceae</taxon>
        <taxon>Siminovitchia</taxon>
    </lineage>
</organism>
<proteinExistence type="predicted"/>
<dbReference type="Gene3D" id="1.10.10.10">
    <property type="entry name" value="Winged helix-like DNA-binding domain superfamily/Winged helix DNA-binding domain"/>
    <property type="match status" value="1"/>
</dbReference>
<accession>A0ABW4KG81</accession>
<evidence type="ECO:0000313" key="3">
    <source>
        <dbReference type="EMBL" id="MFD1705175.1"/>
    </source>
</evidence>
<sequence length="177" mass="20098">MKQSKADFILHPVRMRIIQTLLSGKTLTARQISGNLSDVPQATLYRHLKKLLEANIVEVVQENPIRGAVEKVYALHDQAAVISAKDVEEWNAEDHIDAFMKFISVILADFERYVSQESFNMQEDGAGYRQVSFYASDEEYDDFLEVLGKELGKLMGNKEGAGRRRRTMSTIITAENK</sequence>
<keyword evidence="1" id="KW-0238">DNA-binding</keyword>
<reference evidence="4" key="1">
    <citation type="journal article" date="2019" name="Int. J. Syst. Evol. Microbiol.">
        <title>The Global Catalogue of Microorganisms (GCM) 10K type strain sequencing project: providing services to taxonomists for standard genome sequencing and annotation.</title>
        <authorList>
            <consortium name="The Broad Institute Genomics Platform"/>
            <consortium name="The Broad Institute Genome Sequencing Center for Infectious Disease"/>
            <person name="Wu L."/>
            <person name="Ma J."/>
        </authorList>
    </citation>
    <scope>NUCLEOTIDE SEQUENCE [LARGE SCALE GENOMIC DNA]</scope>
    <source>
        <strain evidence="4">CGMCC 1.12295</strain>
    </source>
</reference>
<gene>
    <name evidence="3" type="ORF">ACFSCZ_00225</name>
</gene>
<dbReference type="SUPFAM" id="SSF46785">
    <property type="entry name" value="Winged helix' DNA-binding domain"/>
    <property type="match status" value="1"/>
</dbReference>
<dbReference type="Gene3D" id="6.10.140.2180">
    <property type="match status" value="1"/>
</dbReference>
<protein>
    <submittedName>
        <fullName evidence="3">Helix-turn-helix domain-containing protein</fullName>
    </submittedName>
</protein>
<dbReference type="Proteomes" id="UP001597301">
    <property type="component" value="Unassembled WGS sequence"/>
</dbReference>
<dbReference type="RefSeq" id="WP_380771396.1">
    <property type="nucleotide sequence ID" value="NZ_JBHUEO010000001.1"/>
</dbReference>
<dbReference type="SMART" id="SM00418">
    <property type="entry name" value="HTH_ARSR"/>
    <property type="match status" value="1"/>
</dbReference>
<dbReference type="CDD" id="cd00090">
    <property type="entry name" value="HTH_ARSR"/>
    <property type="match status" value="1"/>
</dbReference>
<comment type="caution">
    <text evidence="3">The sequence shown here is derived from an EMBL/GenBank/DDBJ whole genome shotgun (WGS) entry which is preliminary data.</text>
</comment>
<evidence type="ECO:0000256" key="1">
    <source>
        <dbReference type="ARBA" id="ARBA00023125"/>
    </source>
</evidence>
<keyword evidence="4" id="KW-1185">Reference proteome</keyword>
<dbReference type="InterPro" id="IPR036388">
    <property type="entry name" value="WH-like_DNA-bd_sf"/>
</dbReference>
<dbReference type="InterPro" id="IPR036390">
    <property type="entry name" value="WH_DNA-bd_sf"/>
</dbReference>
<dbReference type="InterPro" id="IPR011991">
    <property type="entry name" value="ArsR-like_HTH"/>
</dbReference>
<name>A0ABW4KG81_9BACI</name>
<dbReference type="NCBIfam" id="NF005061">
    <property type="entry name" value="PRK06474.1"/>
    <property type="match status" value="1"/>
</dbReference>
<dbReference type="Pfam" id="PF12840">
    <property type="entry name" value="HTH_20"/>
    <property type="match status" value="1"/>
</dbReference>